<dbReference type="Proteomes" id="UP000001933">
    <property type="component" value="Chromosome"/>
</dbReference>
<dbReference type="STRING" id="56780.SYN_01306"/>
<dbReference type="KEGG" id="sat:SYN_01306"/>
<protein>
    <submittedName>
        <fullName evidence="1">Hypothetical cytosolic protein</fullName>
    </submittedName>
</protein>
<keyword evidence="2" id="KW-1185">Reference proteome</keyword>
<accession>Q2LUN8</accession>
<name>Q2LUN8_SYNAS</name>
<dbReference type="AlphaFoldDB" id="Q2LUN8"/>
<gene>
    <name evidence="1" type="ORF">SYN_01306</name>
</gene>
<evidence type="ECO:0000313" key="1">
    <source>
        <dbReference type="EMBL" id="ABC77798.1"/>
    </source>
</evidence>
<reference evidence="1 2" key="1">
    <citation type="journal article" date="2007" name="Proc. Natl. Acad. Sci. U.S.A.">
        <title>The genome of Syntrophus aciditrophicus: life at the thermodynamic limit of microbial growth.</title>
        <authorList>
            <person name="McInerney M.J."/>
            <person name="Rohlin L."/>
            <person name="Mouttaki H."/>
            <person name="Kim U."/>
            <person name="Krupp R.S."/>
            <person name="Rios-Hernandez L."/>
            <person name="Sieber J."/>
            <person name="Struchtemeyer C.G."/>
            <person name="Bhattacharyya A."/>
            <person name="Campbell J.W."/>
            <person name="Gunsalus R.P."/>
        </authorList>
    </citation>
    <scope>NUCLEOTIDE SEQUENCE [LARGE SCALE GENOMIC DNA]</scope>
    <source>
        <strain evidence="1 2">SB</strain>
    </source>
</reference>
<dbReference type="InParanoid" id="Q2LUN8"/>
<dbReference type="EMBL" id="CP000252">
    <property type="protein sequence ID" value="ABC77798.1"/>
    <property type="molecule type" value="Genomic_DNA"/>
</dbReference>
<organism evidence="1 2">
    <name type="scientific">Syntrophus aciditrophicus (strain SB)</name>
    <dbReference type="NCBI Taxonomy" id="56780"/>
    <lineage>
        <taxon>Bacteria</taxon>
        <taxon>Pseudomonadati</taxon>
        <taxon>Thermodesulfobacteriota</taxon>
        <taxon>Syntrophia</taxon>
        <taxon>Syntrophales</taxon>
        <taxon>Syntrophaceae</taxon>
        <taxon>Syntrophus</taxon>
    </lineage>
</organism>
<sequence>MFRRMKDNGNYIQGEAYRDFEATELYCPHCRRAVPVRKRLLLILTDGEKYDYTCIYCGTSVGEKTSTTSDNSALILK</sequence>
<proteinExistence type="predicted"/>
<dbReference type="HOGENOM" id="CLU_198080_0_0_7"/>
<evidence type="ECO:0000313" key="2">
    <source>
        <dbReference type="Proteomes" id="UP000001933"/>
    </source>
</evidence>